<dbReference type="PROSITE" id="PS00840">
    <property type="entry name" value="SUMT_2"/>
    <property type="match status" value="1"/>
</dbReference>
<dbReference type="PANTHER" id="PTHR45790:SF3">
    <property type="entry name" value="S-ADENOSYL-L-METHIONINE-DEPENDENT UROPORPHYRINOGEN III METHYLTRANSFERASE, CHLOROPLASTIC"/>
    <property type="match status" value="1"/>
</dbReference>
<dbReference type="RefSeq" id="WP_191722880.1">
    <property type="nucleotide sequence ID" value="NZ_JACSQK010000004.1"/>
</dbReference>
<dbReference type="InterPro" id="IPR014777">
    <property type="entry name" value="4pyrrole_Mease_sub1"/>
</dbReference>
<evidence type="ECO:0000313" key="10">
    <source>
        <dbReference type="EMBL" id="MBD7960468.1"/>
    </source>
</evidence>
<proteinExistence type="inferred from homology"/>
<dbReference type="SUPFAM" id="SSF53790">
    <property type="entry name" value="Tetrapyrrole methylase"/>
    <property type="match status" value="1"/>
</dbReference>
<keyword evidence="6" id="KW-0627">Porphyrin biosynthesis</keyword>
<dbReference type="InterPro" id="IPR003043">
    <property type="entry name" value="Uropor_MeTrfase_CS"/>
</dbReference>
<dbReference type="EC" id="2.1.1.107" evidence="2"/>
<dbReference type="Gene3D" id="3.40.1010.10">
    <property type="entry name" value="Cobalt-precorrin-4 Transmethylase, Domain 1"/>
    <property type="match status" value="1"/>
</dbReference>
<dbReference type="InterPro" id="IPR000878">
    <property type="entry name" value="4pyrrol_Mease"/>
</dbReference>
<name>A0ABR8SAG8_9BURK</name>
<dbReference type="EMBL" id="JACSQK010000004">
    <property type="protein sequence ID" value="MBD7960468.1"/>
    <property type="molecule type" value="Genomic_DNA"/>
</dbReference>
<accession>A0ABR8SAG8</accession>
<keyword evidence="11" id="KW-1185">Reference proteome</keyword>
<keyword evidence="4 8" id="KW-0808">Transferase</keyword>
<comment type="similarity">
    <text evidence="1 8">Belongs to the precorrin methyltransferase family.</text>
</comment>
<evidence type="ECO:0000256" key="7">
    <source>
        <dbReference type="ARBA" id="ARBA00025705"/>
    </source>
</evidence>
<sequence length="266" mass="27760">MNASAHSKHGSCALVGAGPGDPELLTIKACKAIQSATVLLVDDLVSQEIVDFASPQARIIYVGKRGGCKSTPQAFIEKLMETEVRQGEHVVRLKGGDPFIFGRGGEEVEHLRAAGIEVQVINGITAGLAGLTSLGAPLTHRAHAHGVVFITGHAKPGDTGTDWRALAATAQAAKLTVVIYMGVSSVEHITAELQAGGLPASMPAAIIQHASLPHQRHAITTLHELATTLHTENLASPSVLVIGDVVQGVAAWAQQMPMPDTRQAIC</sequence>
<dbReference type="GO" id="GO:0004851">
    <property type="term" value="F:uroporphyrin-III C-methyltransferase activity"/>
    <property type="evidence" value="ECO:0007669"/>
    <property type="project" value="UniProtKB-EC"/>
</dbReference>
<gene>
    <name evidence="10" type="primary">cobA</name>
    <name evidence="10" type="ORF">H9646_08215</name>
</gene>
<evidence type="ECO:0000256" key="4">
    <source>
        <dbReference type="ARBA" id="ARBA00022679"/>
    </source>
</evidence>
<dbReference type="PROSITE" id="PS00839">
    <property type="entry name" value="SUMT_1"/>
    <property type="match status" value="1"/>
</dbReference>
<feature type="domain" description="Tetrapyrrole methylase" evidence="9">
    <location>
        <begin position="13"/>
        <end position="226"/>
    </location>
</feature>
<dbReference type="InterPro" id="IPR006366">
    <property type="entry name" value="CobA/CysG_C"/>
</dbReference>
<dbReference type="CDD" id="cd11642">
    <property type="entry name" value="SUMT"/>
    <property type="match status" value="1"/>
</dbReference>
<evidence type="ECO:0000256" key="5">
    <source>
        <dbReference type="ARBA" id="ARBA00022691"/>
    </source>
</evidence>
<comment type="caution">
    <text evidence="10">The sequence shown here is derived from an EMBL/GenBank/DDBJ whole genome shotgun (WGS) entry which is preliminary data.</text>
</comment>
<dbReference type="InterPro" id="IPR035996">
    <property type="entry name" value="4pyrrol_Methylase_sf"/>
</dbReference>
<protein>
    <recommendedName>
        <fullName evidence="2">uroporphyrinogen-III C-methyltransferase</fullName>
        <ecNumber evidence="2">2.1.1.107</ecNumber>
    </recommendedName>
</protein>
<dbReference type="InterPro" id="IPR050161">
    <property type="entry name" value="Siro_Cobalamin_biosynth"/>
</dbReference>
<dbReference type="Gene3D" id="3.30.950.10">
    <property type="entry name" value="Methyltransferase, Cobalt-precorrin-4 Transmethylase, Domain 2"/>
    <property type="match status" value="1"/>
</dbReference>
<dbReference type="NCBIfam" id="TIGR01469">
    <property type="entry name" value="cobA_cysG_Cterm"/>
    <property type="match status" value="1"/>
</dbReference>
<evidence type="ECO:0000256" key="8">
    <source>
        <dbReference type="RuleBase" id="RU003960"/>
    </source>
</evidence>
<evidence type="ECO:0000313" key="11">
    <source>
        <dbReference type="Proteomes" id="UP000634919"/>
    </source>
</evidence>
<reference evidence="10 11" key="1">
    <citation type="submission" date="2020-08" db="EMBL/GenBank/DDBJ databases">
        <title>A Genomic Blueprint of the Chicken Gut Microbiome.</title>
        <authorList>
            <person name="Gilroy R."/>
            <person name="Ravi A."/>
            <person name="Getino M."/>
            <person name="Pursley I."/>
            <person name="Horton D.L."/>
            <person name="Alikhan N.-F."/>
            <person name="Baker D."/>
            <person name="Gharbi K."/>
            <person name="Hall N."/>
            <person name="Watson M."/>
            <person name="Adriaenssens E.M."/>
            <person name="Foster-Nyarko E."/>
            <person name="Jarju S."/>
            <person name="Secka A."/>
            <person name="Antonio M."/>
            <person name="Oren A."/>
            <person name="Chaudhuri R."/>
            <person name="La Ragione R.M."/>
            <person name="Hildebrand F."/>
            <person name="Pallen M.J."/>
        </authorList>
    </citation>
    <scope>NUCLEOTIDE SEQUENCE [LARGE SCALE GENOMIC DNA]</scope>
    <source>
        <strain evidence="10 11">Sa2CVA6</strain>
    </source>
</reference>
<evidence type="ECO:0000256" key="2">
    <source>
        <dbReference type="ARBA" id="ARBA00012162"/>
    </source>
</evidence>
<keyword evidence="3 8" id="KW-0489">Methyltransferase</keyword>
<dbReference type="NCBIfam" id="NF004790">
    <property type="entry name" value="PRK06136.1"/>
    <property type="match status" value="1"/>
</dbReference>
<dbReference type="InterPro" id="IPR014776">
    <property type="entry name" value="4pyrrole_Mease_sub2"/>
</dbReference>
<dbReference type="Pfam" id="PF00590">
    <property type="entry name" value="TP_methylase"/>
    <property type="match status" value="1"/>
</dbReference>
<evidence type="ECO:0000256" key="3">
    <source>
        <dbReference type="ARBA" id="ARBA00022603"/>
    </source>
</evidence>
<dbReference type="GO" id="GO:0032259">
    <property type="term" value="P:methylation"/>
    <property type="evidence" value="ECO:0007669"/>
    <property type="project" value="UniProtKB-KW"/>
</dbReference>
<keyword evidence="5" id="KW-0949">S-adenosyl-L-methionine</keyword>
<dbReference type="PANTHER" id="PTHR45790">
    <property type="entry name" value="SIROHEME SYNTHASE-RELATED"/>
    <property type="match status" value="1"/>
</dbReference>
<evidence type="ECO:0000259" key="9">
    <source>
        <dbReference type="Pfam" id="PF00590"/>
    </source>
</evidence>
<organism evidence="10 11">
    <name type="scientific">Comamonas avium</name>
    <dbReference type="NCBI Taxonomy" id="2762231"/>
    <lineage>
        <taxon>Bacteria</taxon>
        <taxon>Pseudomonadati</taxon>
        <taxon>Pseudomonadota</taxon>
        <taxon>Betaproteobacteria</taxon>
        <taxon>Burkholderiales</taxon>
        <taxon>Comamonadaceae</taxon>
        <taxon>Comamonas</taxon>
    </lineage>
</organism>
<evidence type="ECO:0000256" key="6">
    <source>
        <dbReference type="ARBA" id="ARBA00023244"/>
    </source>
</evidence>
<comment type="pathway">
    <text evidence="7">Porphyrin-containing compound metabolism; siroheme biosynthesis; precorrin-2 from uroporphyrinogen III: step 1/1.</text>
</comment>
<dbReference type="Proteomes" id="UP000634919">
    <property type="component" value="Unassembled WGS sequence"/>
</dbReference>
<evidence type="ECO:0000256" key="1">
    <source>
        <dbReference type="ARBA" id="ARBA00005879"/>
    </source>
</evidence>